<protein>
    <submittedName>
        <fullName evidence="1">N-acetyltransferase</fullName>
    </submittedName>
</protein>
<dbReference type="InterPro" id="IPR016181">
    <property type="entry name" value="Acyl_CoA_acyltransferase"/>
</dbReference>
<gene>
    <name evidence="1" type="ORF">KDX31_10555</name>
</gene>
<dbReference type="Gene3D" id="3.40.630.30">
    <property type="match status" value="1"/>
</dbReference>
<organism evidence="1 2">
    <name type="scientific">Amphritea atlantica</name>
    <dbReference type="NCBI Taxonomy" id="355243"/>
    <lineage>
        <taxon>Bacteria</taxon>
        <taxon>Pseudomonadati</taxon>
        <taxon>Pseudomonadota</taxon>
        <taxon>Gammaproteobacteria</taxon>
        <taxon>Oceanospirillales</taxon>
        <taxon>Oceanospirillaceae</taxon>
        <taxon>Amphritea</taxon>
    </lineage>
</organism>
<reference evidence="1" key="1">
    <citation type="submission" date="2021-04" db="EMBL/GenBank/DDBJ databases">
        <title>Oceanospirillales bacteria with DddD are important DMSP degraders in coastal seawater.</title>
        <authorList>
            <person name="Liu J."/>
        </authorList>
    </citation>
    <scope>NUCLEOTIDE SEQUENCE</scope>
    <source>
        <strain evidence="1">GY6</strain>
    </source>
</reference>
<sequence>MPQFNFYSAIEQIGAERWNSLRSSDYPFLSYEFLFALEQSGSVTPETGWQPCHLVVTEADLAIAVMPLYLKSHSYGEYVFDWSWADAYQRNGIEYYPKLLTAIPFTPCYGPRLMFHRSLDNDQQERLTQQVVAAMQQLASQYNASGWHGLFLDQDSRLLDKDKYPELHYRLGTQYHWFNRNYRNFDAFLETFSSRKRKNLRKERSKIAEHNIQHRFVSGAQLTDAMLREFYQFYQITYLKRGRSGYLKEDFFHLLKNTLAEQVIICFAYDMNHSETEAVAGALFLQDSKNLYGRYWGALAEYDSLHFETCYYQGIEYCIRHQLQRFDPGAQGEHKIQRGFEPIETWSAHWLAHPGFHKAVKRFTEEEEQMLRQEMEYLRQRLPFKQAE</sequence>
<dbReference type="InterPro" id="IPR007434">
    <property type="entry name" value="FemAB-like"/>
</dbReference>
<evidence type="ECO:0000313" key="2">
    <source>
        <dbReference type="Proteomes" id="UP001059950"/>
    </source>
</evidence>
<name>A0ABY5GQU6_9GAMM</name>
<keyword evidence="2" id="KW-1185">Reference proteome</keyword>
<dbReference type="Pfam" id="PF04339">
    <property type="entry name" value="FemAB_like"/>
    <property type="match status" value="1"/>
</dbReference>
<accession>A0ABY5GQU6</accession>
<dbReference type="SUPFAM" id="SSF55729">
    <property type="entry name" value="Acyl-CoA N-acyltransferases (Nat)"/>
    <property type="match status" value="1"/>
</dbReference>
<dbReference type="EMBL" id="CP073344">
    <property type="protein sequence ID" value="UTW01818.1"/>
    <property type="molecule type" value="Genomic_DNA"/>
</dbReference>
<dbReference type="Proteomes" id="UP001059950">
    <property type="component" value="Chromosome"/>
</dbReference>
<dbReference type="PANTHER" id="PTHR47017:SF1">
    <property type="entry name" value="ACYL-COA"/>
    <property type="match status" value="1"/>
</dbReference>
<evidence type="ECO:0000313" key="1">
    <source>
        <dbReference type="EMBL" id="UTW01818.1"/>
    </source>
</evidence>
<dbReference type="PANTHER" id="PTHR47017">
    <property type="entry name" value="ACYL-COA"/>
    <property type="match status" value="1"/>
</dbReference>
<proteinExistence type="predicted"/>